<dbReference type="PANTHER" id="PTHR47942:SF16">
    <property type="entry name" value="PENTATRICOPEPTIDE REPEAT DOMAIN CONTAINING PROTEIN-RELATED"/>
    <property type="match status" value="1"/>
</dbReference>
<feature type="repeat" description="PPR" evidence="2">
    <location>
        <begin position="193"/>
        <end position="227"/>
    </location>
</feature>
<dbReference type="EMBL" id="JBBNAE010000008">
    <property type="protein sequence ID" value="KAK9103745.1"/>
    <property type="molecule type" value="Genomic_DNA"/>
</dbReference>
<dbReference type="InterPro" id="IPR051222">
    <property type="entry name" value="PPR/CCM1_RNA-binding"/>
</dbReference>
<feature type="repeat" description="PPR" evidence="2">
    <location>
        <begin position="453"/>
        <end position="487"/>
    </location>
</feature>
<evidence type="ECO:0008006" key="6">
    <source>
        <dbReference type="Google" id="ProtNLM"/>
    </source>
</evidence>
<feature type="repeat" description="PPR" evidence="2">
    <location>
        <begin position="699"/>
        <end position="733"/>
    </location>
</feature>
<evidence type="ECO:0000256" key="2">
    <source>
        <dbReference type="PROSITE-ProRule" id="PRU00708"/>
    </source>
</evidence>
<feature type="repeat" description="PPR" evidence="2">
    <location>
        <begin position="341"/>
        <end position="375"/>
    </location>
</feature>
<protein>
    <recommendedName>
        <fullName evidence="6">Pentatricopeptide repeat-containing protein</fullName>
    </recommendedName>
</protein>
<feature type="repeat" description="PPR" evidence="2">
    <location>
        <begin position="418"/>
        <end position="452"/>
    </location>
</feature>
<evidence type="ECO:0000256" key="1">
    <source>
        <dbReference type="ARBA" id="ARBA00022737"/>
    </source>
</evidence>
<organism evidence="4 5">
    <name type="scientific">Stephania japonica</name>
    <dbReference type="NCBI Taxonomy" id="461633"/>
    <lineage>
        <taxon>Eukaryota</taxon>
        <taxon>Viridiplantae</taxon>
        <taxon>Streptophyta</taxon>
        <taxon>Embryophyta</taxon>
        <taxon>Tracheophyta</taxon>
        <taxon>Spermatophyta</taxon>
        <taxon>Magnoliopsida</taxon>
        <taxon>Ranunculales</taxon>
        <taxon>Menispermaceae</taxon>
        <taxon>Menispermoideae</taxon>
        <taxon>Cissampelideae</taxon>
        <taxon>Stephania</taxon>
    </lineage>
</organism>
<dbReference type="SUPFAM" id="SSF81901">
    <property type="entry name" value="HCP-like"/>
    <property type="match status" value="1"/>
</dbReference>
<dbReference type="PROSITE" id="PS51375">
    <property type="entry name" value="PPR"/>
    <property type="match status" value="12"/>
</dbReference>
<dbReference type="Gene3D" id="1.25.40.10">
    <property type="entry name" value="Tetratricopeptide repeat domain"/>
    <property type="match status" value="7"/>
</dbReference>
<evidence type="ECO:0000313" key="4">
    <source>
        <dbReference type="EMBL" id="KAK9103745.1"/>
    </source>
</evidence>
<feature type="repeat" description="PPR" evidence="2">
    <location>
        <begin position="664"/>
        <end position="698"/>
    </location>
</feature>
<evidence type="ECO:0000256" key="3">
    <source>
        <dbReference type="SAM" id="MobiDB-lite"/>
    </source>
</evidence>
<dbReference type="InterPro" id="IPR011990">
    <property type="entry name" value="TPR-like_helical_dom_sf"/>
</dbReference>
<feature type="repeat" description="PPR" evidence="2">
    <location>
        <begin position="382"/>
        <end position="412"/>
    </location>
</feature>
<feature type="repeat" description="PPR" evidence="2">
    <location>
        <begin position="558"/>
        <end position="592"/>
    </location>
</feature>
<dbReference type="Proteomes" id="UP001417504">
    <property type="component" value="Unassembled WGS sequence"/>
</dbReference>
<dbReference type="AlphaFoldDB" id="A0AAP0F4G2"/>
<keyword evidence="5" id="KW-1185">Reference proteome</keyword>
<feature type="repeat" description="PPR" evidence="2">
    <location>
        <begin position="593"/>
        <end position="627"/>
    </location>
</feature>
<keyword evidence="1" id="KW-0677">Repeat</keyword>
<dbReference type="InterPro" id="IPR002885">
    <property type="entry name" value="PPR_rpt"/>
</dbReference>
<proteinExistence type="predicted"/>
<evidence type="ECO:0000313" key="5">
    <source>
        <dbReference type="Proteomes" id="UP001417504"/>
    </source>
</evidence>
<feature type="repeat" description="PPR" evidence="2">
    <location>
        <begin position="488"/>
        <end position="522"/>
    </location>
</feature>
<feature type="compositionally biased region" description="Low complexity" evidence="3">
    <location>
        <begin position="29"/>
        <end position="45"/>
    </location>
</feature>
<gene>
    <name evidence="4" type="ORF">Sjap_020999</name>
</gene>
<feature type="repeat" description="PPR" evidence="2">
    <location>
        <begin position="523"/>
        <end position="557"/>
    </location>
</feature>
<dbReference type="NCBIfam" id="TIGR00756">
    <property type="entry name" value="PPR"/>
    <property type="match status" value="12"/>
</dbReference>
<feature type="repeat" description="PPR" evidence="2">
    <location>
        <begin position="628"/>
        <end position="662"/>
    </location>
</feature>
<dbReference type="Pfam" id="PF12854">
    <property type="entry name" value="PPR_1"/>
    <property type="match status" value="3"/>
</dbReference>
<accession>A0AAP0F4G2</accession>
<sequence length="767" mass="85555">MSNLKPVKMLLRRNNFTRTNSTTRTLLRRFSSDSSLVDSPLPSQSPEEEPKSKKPNWVVANELLSQLQTNEEDWNHQQLQRLVSSIKPSSRLVQVIRRLGNIAKALKFLELVQKTDPSLSNSISSQAYHTIFNIASCESNSLDKLSEVLSKSKAQNVSLSVDSACLLIRRFGRFGRIHESIRAFNDVAAGIKDTHLCNTLLDVLLRGDRIKDARELFDEMCESNSNFPPNDSTGSIVFSALLKRDFPGRVLSGGEVIELVSKLGEHHVFPNSMQLTKLITKLCRNGYTNQAWEVLHGLMRVNCPVEAASCNTLLAGLGRDLDLKRMNLLLAEMKEMEIKPNVVTFGILIHHLCKMHRVDEALQVLERMTVVGDKEGFSVEPDLITFNTIVFGLCKMGRQEEGLAMLERMKSQPGCAPNTVTYNSLIDGFSKAGELDKSIELFCKMKEEGVSPNEITLNILVDGMCKHGRISSALEFFNAMKKEGLKGNAITYTAFISAFCNVNNINKALELFNEMIGSRCAPDAKVYYALISGLCQARRMDDACSVAEKIKNAGFRLDAVGYNILINGLCKSMKLDKVNELLKEMEGAGVQPDEVTYNTLISTFSKSGHLSGAHQVMKHMTSNGIVPTVVTYGALIHGHCTAGDLDEAMKIFREMGTNSKVLPNTVIYNILIQSHCEKDNVESAISLMDEMQEKGVIPSIITYNTMFNGLRERNWLDKAFQLMDDMTKQACNPDYITMEVLTEWLSAVGETERLRRFLQGEEVACSL</sequence>
<dbReference type="Pfam" id="PF13041">
    <property type="entry name" value="PPR_2"/>
    <property type="match status" value="5"/>
</dbReference>
<feature type="region of interest" description="Disordered" evidence="3">
    <location>
        <begin position="29"/>
        <end position="55"/>
    </location>
</feature>
<name>A0AAP0F4G2_9MAGN</name>
<dbReference type="PANTHER" id="PTHR47942">
    <property type="entry name" value="TETRATRICOPEPTIDE REPEAT (TPR)-LIKE SUPERFAMILY PROTEIN-RELATED"/>
    <property type="match status" value="1"/>
</dbReference>
<comment type="caution">
    <text evidence="4">The sequence shown here is derived from an EMBL/GenBank/DDBJ whole genome shotgun (WGS) entry which is preliminary data.</text>
</comment>
<reference evidence="4 5" key="1">
    <citation type="submission" date="2024-01" db="EMBL/GenBank/DDBJ databases">
        <title>Genome assemblies of Stephania.</title>
        <authorList>
            <person name="Yang L."/>
        </authorList>
    </citation>
    <scope>NUCLEOTIDE SEQUENCE [LARGE SCALE GENOMIC DNA]</scope>
    <source>
        <strain evidence="4">QJT</strain>
        <tissue evidence="4">Leaf</tissue>
    </source>
</reference>